<name>A0A314KZW3_NICAT</name>
<proteinExistence type="predicted"/>
<dbReference type="Gramene" id="OIT34587">
    <property type="protein sequence ID" value="OIT34587"/>
    <property type="gene ID" value="A4A49_53189"/>
</dbReference>
<gene>
    <name evidence="1" type="ORF">A4A49_53189</name>
</gene>
<dbReference type="InterPro" id="IPR012876">
    <property type="entry name" value="DUF1677_pln"/>
</dbReference>
<evidence type="ECO:0000313" key="1">
    <source>
        <dbReference type="EMBL" id="OIT34587.1"/>
    </source>
</evidence>
<dbReference type="PANTHER" id="PTHR33108">
    <property type="entry name" value="OS01G0745000 PROTEIN"/>
    <property type="match status" value="1"/>
</dbReference>
<dbReference type="AlphaFoldDB" id="A0A314KZW3"/>
<reference evidence="1" key="1">
    <citation type="submission" date="2016-11" db="EMBL/GenBank/DDBJ databases">
        <title>The genome of Nicotiana attenuata.</title>
        <authorList>
            <person name="Xu S."/>
            <person name="Brockmoeller T."/>
            <person name="Gaquerel E."/>
            <person name="Navarro A."/>
            <person name="Kuhl H."/>
            <person name="Gase K."/>
            <person name="Ling Z."/>
            <person name="Zhou W."/>
            <person name="Kreitzer C."/>
            <person name="Stanke M."/>
            <person name="Tang H."/>
            <person name="Lyons E."/>
            <person name="Pandey P."/>
            <person name="Pandey S.P."/>
            <person name="Timmermann B."/>
            <person name="Baldwin I.T."/>
        </authorList>
    </citation>
    <scope>NUCLEOTIDE SEQUENCE [LARGE SCALE GENOMIC DNA]</scope>
    <source>
        <strain evidence="1">UT</strain>
    </source>
</reference>
<keyword evidence="2" id="KW-1185">Reference proteome</keyword>
<dbReference type="PANTHER" id="PTHR33108:SF76">
    <property type="entry name" value="OS06G0199402 PROTEIN"/>
    <property type="match status" value="1"/>
</dbReference>
<protein>
    <recommendedName>
        <fullName evidence="3">Duf1677 family protein</fullName>
    </recommendedName>
</protein>
<dbReference type="Pfam" id="PF07911">
    <property type="entry name" value="DUF1677"/>
    <property type="match status" value="1"/>
</dbReference>
<accession>A0A314KZW3</accession>
<comment type="caution">
    <text evidence="1">The sequence shown here is derived from an EMBL/GenBank/DDBJ whole genome shotgun (WGS) entry which is preliminary data.</text>
</comment>
<evidence type="ECO:0008006" key="3">
    <source>
        <dbReference type="Google" id="ProtNLM"/>
    </source>
</evidence>
<dbReference type="STRING" id="49451.A0A314KZW3"/>
<dbReference type="Proteomes" id="UP000187609">
    <property type="component" value="Unassembled WGS sequence"/>
</dbReference>
<organism evidence="1 2">
    <name type="scientific">Nicotiana attenuata</name>
    <name type="common">Coyote tobacco</name>
    <dbReference type="NCBI Taxonomy" id="49451"/>
    <lineage>
        <taxon>Eukaryota</taxon>
        <taxon>Viridiplantae</taxon>
        <taxon>Streptophyta</taxon>
        <taxon>Embryophyta</taxon>
        <taxon>Tracheophyta</taxon>
        <taxon>Spermatophyta</taxon>
        <taxon>Magnoliopsida</taxon>
        <taxon>eudicotyledons</taxon>
        <taxon>Gunneridae</taxon>
        <taxon>Pentapetalae</taxon>
        <taxon>asterids</taxon>
        <taxon>lamiids</taxon>
        <taxon>Solanales</taxon>
        <taxon>Solanaceae</taxon>
        <taxon>Nicotianoideae</taxon>
        <taxon>Nicotianeae</taxon>
        <taxon>Nicotiana</taxon>
    </lineage>
</organism>
<dbReference type="EMBL" id="MJEQ01000688">
    <property type="protein sequence ID" value="OIT34587.1"/>
    <property type="molecule type" value="Genomic_DNA"/>
</dbReference>
<sequence>MMRKEAASVIGIESQSLVVVAAATGKIQNEVQFTKCECCGLTKECTEAYIARVRERNQGWWICGLCTEAVKDKMVRSSSSRRISREEALNRHMTFFKKFRAKSLPKNPTDETKILDN</sequence>
<evidence type="ECO:0000313" key="2">
    <source>
        <dbReference type="Proteomes" id="UP000187609"/>
    </source>
</evidence>